<dbReference type="AlphaFoldDB" id="A0A833TG84"/>
<reference evidence="1" key="2">
    <citation type="submission" date="2020-03" db="EMBL/GenBank/DDBJ databases">
        <title>Walnut 2.0.</title>
        <authorList>
            <person name="Marrano A."/>
            <person name="Britton M."/>
            <person name="Zimin A.V."/>
            <person name="Zaini P.A."/>
            <person name="Workman R."/>
            <person name="Puiu D."/>
            <person name="Bianco L."/>
            <person name="Allen B.J."/>
            <person name="Troggio M."/>
            <person name="Leslie C.A."/>
            <person name="Timp W."/>
            <person name="Dendekar A."/>
            <person name="Salzberg S.L."/>
            <person name="Neale D.B."/>
        </authorList>
    </citation>
    <scope>NUCLEOTIDE SEQUENCE</scope>
    <source>
        <tissue evidence="1">Leaves</tissue>
    </source>
</reference>
<protein>
    <recommendedName>
        <fullName evidence="3">Secreted RxLR effector protein 161-like</fullName>
    </recommendedName>
</protein>
<dbReference type="Proteomes" id="UP000619265">
    <property type="component" value="Unassembled WGS sequence"/>
</dbReference>
<proteinExistence type="predicted"/>
<dbReference type="EMBL" id="LIHL02000010">
    <property type="protein sequence ID" value="KAF5459136.1"/>
    <property type="molecule type" value="Genomic_DNA"/>
</dbReference>
<dbReference type="InterPro" id="IPR043502">
    <property type="entry name" value="DNA/RNA_pol_sf"/>
</dbReference>
<dbReference type="PANTHER" id="PTHR11439:SF500">
    <property type="entry name" value="RNA-DIRECTED DNA POLYMERASE"/>
    <property type="match status" value="1"/>
</dbReference>
<dbReference type="CDD" id="cd09272">
    <property type="entry name" value="RNase_HI_RT_Ty1"/>
    <property type="match status" value="1"/>
</dbReference>
<evidence type="ECO:0008006" key="3">
    <source>
        <dbReference type="Google" id="ProtNLM"/>
    </source>
</evidence>
<evidence type="ECO:0000313" key="2">
    <source>
        <dbReference type="Proteomes" id="UP000619265"/>
    </source>
</evidence>
<dbReference type="PANTHER" id="PTHR11439">
    <property type="entry name" value="GAG-POL-RELATED RETROTRANSPOSON"/>
    <property type="match status" value="1"/>
</dbReference>
<organism evidence="1 2">
    <name type="scientific">Juglans regia</name>
    <name type="common">English walnut</name>
    <dbReference type="NCBI Taxonomy" id="51240"/>
    <lineage>
        <taxon>Eukaryota</taxon>
        <taxon>Viridiplantae</taxon>
        <taxon>Streptophyta</taxon>
        <taxon>Embryophyta</taxon>
        <taxon>Tracheophyta</taxon>
        <taxon>Spermatophyta</taxon>
        <taxon>Magnoliopsida</taxon>
        <taxon>eudicotyledons</taxon>
        <taxon>Gunneridae</taxon>
        <taxon>Pentapetalae</taxon>
        <taxon>rosids</taxon>
        <taxon>fabids</taxon>
        <taxon>Fagales</taxon>
        <taxon>Juglandaceae</taxon>
        <taxon>Juglans</taxon>
    </lineage>
</organism>
<comment type="caution">
    <text evidence="1">The sequence shown here is derived from an EMBL/GenBank/DDBJ whole genome shotgun (WGS) entry which is preliminary data.</text>
</comment>
<reference evidence="1" key="1">
    <citation type="submission" date="2015-10" db="EMBL/GenBank/DDBJ databases">
        <authorList>
            <person name="Martinez-Garcia P.J."/>
            <person name="Crepeau M.W."/>
            <person name="Puiu D."/>
            <person name="Gonzalez-Ibeas D."/>
            <person name="Whalen J."/>
            <person name="Stevens K."/>
            <person name="Paul R."/>
            <person name="Butterfield T."/>
            <person name="Britton M."/>
            <person name="Reagan R."/>
            <person name="Chakraborty S."/>
            <person name="Walawage S.L."/>
            <person name="Vasquez-Gross H.A."/>
            <person name="Cardeno C."/>
            <person name="Famula R."/>
            <person name="Pratt K."/>
            <person name="Kuruganti S."/>
            <person name="Aradhya M.K."/>
            <person name="Leslie C.A."/>
            <person name="Dandekar A.M."/>
            <person name="Salzberg S.L."/>
            <person name="Wegrzyn J.L."/>
            <person name="Langley C.H."/>
            <person name="Neale D.B."/>
        </authorList>
    </citation>
    <scope>NUCLEOTIDE SEQUENCE</scope>
    <source>
        <tissue evidence="1">Leaves</tissue>
    </source>
</reference>
<dbReference type="Gramene" id="Jr10_21900_p1">
    <property type="protein sequence ID" value="cds.Jr10_21900_p1"/>
    <property type="gene ID" value="Jr10_21900"/>
</dbReference>
<gene>
    <name evidence="1" type="ORF">F2P56_023116</name>
</gene>
<accession>A0A833TG84</accession>
<dbReference type="SUPFAM" id="SSF56672">
    <property type="entry name" value="DNA/RNA polymerases"/>
    <property type="match status" value="1"/>
</dbReference>
<evidence type="ECO:0000313" key="1">
    <source>
        <dbReference type="EMBL" id="KAF5459136.1"/>
    </source>
</evidence>
<name>A0A833TG84_JUGRE</name>
<sequence length="145" mass="16482">MHNLREPHWIAAKCVLRYLKDTIDYGLHFSSGDIKLNAYCDSDWAGNPDDRRSTTGYGIFLGPNLVTWTTKKQPIVSKSSTEAEYRSIAIATVDLYWLRMLLKELAIQLPSTPTIWCDNIGAIALASNPVFHARTKHVEVDYHFI</sequence>